<dbReference type="RefSeq" id="WP_004607355.1">
    <property type="nucleotide sequence ID" value="NZ_CP036170.1"/>
</dbReference>
<dbReference type="GeneID" id="62694818"/>
<dbReference type="HOGENOM" id="CLU_092741_1_0_9"/>
<evidence type="ECO:0000313" key="1">
    <source>
        <dbReference type="EMBL" id="QBF73223.1"/>
    </source>
</evidence>
<protein>
    <submittedName>
        <fullName evidence="1">Uncharacterized protein</fullName>
    </submittedName>
</protein>
<organism evidence="1 2">
    <name type="scientific">Clostridium scindens (strain ATCC 35704 / DSM 5676 / VPI 13733 / 19)</name>
    <dbReference type="NCBI Taxonomy" id="411468"/>
    <lineage>
        <taxon>Bacteria</taxon>
        <taxon>Bacillati</taxon>
        <taxon>Bacillota</taxon>
        <taxon>Clostridia</taxon>
        <taxon>Lachnospirales</taxon>
        <taxon>Lachnospiraceae</taxon>
    </lineage>
</organism>
<keyword evidence="2" id="KW-1185">Reference proteome</keyword>
<dbReference type="KEGG" id="csci:HDCHBGLK_00588"/>
<sequence>MNLEEKLKNYKKMTLIEPQTEKVQEVIRKSREAFYTSEEGNDLSYFEFLRIQLRVIQKRWWILQFVLLLILWFVLMAEWEAVYIQRSMGVIASLFVILIIPELWKNRTFQCMEIEASSYYSLRQVYAARMLLFGITDLALLTIFCGSASIGLHFKLMELMIQFLFPLSVTACICFGILCSRYSFSETVAISLCILWSAVWMFMILNENVYRRITVPIWLSLLGFAVIFLAASVYRTLKYCNRYWEVPFDEIKV</sequence>
<dbReference type="OrthoDB" id="1691759at2"/>
<dbReference type="eggNOG" id="ENOG50309TJ">
    <property type="taxonomic scope" value="Bacteria"/>
</dbReference>
<accession>B0NFN7</accession>
<proteinExistence type="predicted"/>
<evidence type="ECO:0000313" key="2">
    <source>
        <dbReference type="Proteomes" id="UP000289664"/>
    </source>
</evidence>
<dbReference type="EMBL" id="CP036170">
    <property type="protein sequence ID" value="QBF73223.1"/>
    <property type="molecule type" value="Genomic_DNA"/>
</dbReference>
<dbReference type="Proteomes" id="UP000289664">
    <property type="component" value="Chromosome"/>
</dbReference>
<gene>
    <name evidence="1" type="ORF">HDCHBGLK_00588</name>
</gene>
<name>B0NFN7_CLOS5</name>
<dbReference type="STRING" id="411468.CLOSCI_02282"/>
<dbReference type="AlphaFoldDB" id="B0NFN7"/>
<reference evidence="1 2" key="1">
    <citation type="journal article" date="2019" name="Appl. Environ. Microbiol.">
        <title>Clostridium scindens ATCC 35704: integration of nutritional requirements, the complete genome sequence, and global transcriptional responses to bile acids.</title>
        <authorList>
            <person name="Devendran S."/>
            <person name="Shrestha R."/>
            <person name="Alves J.M.P."/>
            <person name="Wolf P.G."/>
            <person name="Ly L."/>
            <person name="Hernandez A.G."/>
            <person name="Mendez-Garcia C."/>
            <person name="Inboden A."/>
            <person name="Wiley J."/>
            <person name="Paul O."/>
            <person name="Allen A."/>
            <person name="Springer E."/>
            <person name="Wright C.L."/>
            <person name="Fields C.J."/>
            <person name="Daniel S.L."/>
            <person name="Ridlon J.M."/>
        </authorList>
    </citation>
    <scope>NUCLEOTIDE SEQUENCE [LARGE SCALE GENOMIC DNA]</scope>
    <source>
        <strain evidence="1 2">ATCC 35704</strain>
    </source>
</reference>